<feature type="region of interest" description="Disordered" evidence="1">
    <location>
        <begin position="20"/>
        <end position="59"/>
    </location>
</feature>
<evidence type="ECO:0000256" key="1">
    <source>
        <dbReference type="SAM" id="MobiDB-lite"/>
    </source>
</evidence>
<protein>
    <submittedName>
        <fullName evidence="2">Uncharacterized protein</fullName>
    </submittedName>
</protein>
<organism evidence="2">
    <name type="scientific">uncultured Rubrobacteraceae bacterium</name>
    <dbReference type="NCBI Taxonomy" id="349277"/>
    <lineage>
        <taxon>Bacteria</taxon>
        <taxon>Bacillati</taxon>
        <taxon>Actinomycetota</taxon>
        <taxon>Rubrobacteria</taxon>
        <taxon>Rubrobacterales</taxon>
        <taxon>Rubrobacteraceae</taxon>
        <taxon>environmental samples</taxon>
    </lineage>
</organism>
<feature type="non-terminal residue" evidence="2">
    <location>
        <position position="1"/>
    </location>
</feature>
<dbReference type="EMBL" id="CADCVH010000053">
    <property type="protein sequence ID" value="CAA9457146.1"/>
    <property type="molecule type" value="Genomic_DNA"/>
</dbReference>
<evidence type="ECO:0000313" key="2">
    <source>
        <dbReference type="EMBL" id="CAA9457146.1"/>
    </source>
</evidence>
<reference evidence="2" key="1">
    <citation type="submission" date="2020-02" db="EMBL/GenBank/DDBJ databases">
        <authorList>
            <person name="Meier V. D."/>
        </authorList>
    </citation>
    <scope>NUCLEOTIDE SEQUENCE</scope>
    <source>
        <strain evidence="2">AVDCRST_MAG02</strain>
    </source>
</reference>
<accession>A0A6J4R2J2</accession>
<feature type="non-terminal residue" evidence="2">
    <location>
        <position position="59"/>
    </location>
</feature>
<name>A0A6J4R2J2_9ACTN</name>
<dbReference type="AlphaFoldDB" id="A0A6J4R2J2"/>
<sequence>GPHGGRSAAAGGCLRVRGRGERAVHARGGTTLRGARGGRGVRRRTRGPAFAGPTARGAL</sequence>
<proteinExistence type="predicted"/>
<gene>
    <name evidence="2" type="ORF">AVDCRST_MAG02-2469</name>
</gene>